<dbReference type="GO" id="GO:0016491">
    <property type="term" value="F:oxidoreductase activity"/>
    <property type="evidence" value="ECO:0007669"/>
    <property type="project" value="UniProtKB-KW"/>
</dbReference>
<dbReference type="Proteomes" id="UP001595772">
    <property type="component" value="Unassembled WGS sequence"/>
</dbReference>
<evidence type="ECO:0000313" key="3">
    <source>
        <dbReference type="EMBL" id="MFC4024078.1"/>
    </source>
</evidence>
<dbReference type="RefSeq" id="WP_379496567.1">
    <property type="nucleotide sequence ID" value="NZ_JBHSAO010000006.1"/>
</dbReference>
<accession>A0ABV8GW43</accession>
<proteinExistence type="inferred from homology"/>
<evidence type="ECO:0000256" key="1">
    <source>
        <dbReference type="ARBA" id="ARBA00006484"/>
    </source>
</evidence>
<comment type="caution">
    <text evidence="3">The sequence shown here is derived from an EMBL/GenBank/DDBJ whole genome shotgun (WGS) entry which is preliminary data.</text>
</comment>
<dbReference type="Gene3D" id="3.40.50.720">
    <property type="entry name" value="NAD(P)-binding Rossmann-like Domain"/>
    <property type="match status" value="1"/>
</dbReference>
<dbReference type="InterPro" id="IPR020904">
    <property type="entry name" value="Sc_DH/Rdtase_CS"/>
</dbReference>
<dbReference type="CDD" id="cd05233">
    <property type="entry name" value="SDR_c"/>
    <property type="match status" value="1"/>
</dbReference>
<dbReference type="PRINTS" id="PR00081">
    <property type="entry name" value="GDHRDH"/>
</dbReference>
<dbReference type="PANTHER" id="PTHR42760:SF133">
    <property type="entry name" value="3-OXOACYL-[ACYL-CARRIER-PROTEIN] REDUCTASE"/>
    <property type="match status" value="1"/>
</dbReference>
<evidence type="ECO:0000313" key="4">
    <source>
        <dbReference type="Proteomes" id="UP001595772"/>
    </source>
</evidence>
<dbReference type="PRINTS" id="PR00080">
    <property type="entry name" value="SDRFAMILY"/>
</dbReference>
<evidence type="ECO:0000256" key="2">
    <source>
        <dbReference type="ARBA" id="ARBA00023002"/>
    </source>
</evidence>
<keyword evidence="2 3" id="KW-0560">Oxidoreductase</keyword>
<comment type="similarity">
    <text evidence="1">Belongs to the short-chain dehydrogenases/reductases (SDR) family.</text>
</comment>
<dbReference type="EC" id="1.1.1.-" evidence="3"/>
<keyword evidence="4" id="KW-1185">Reference proteome</keyword>
<dbReference type="PROSITE" id="PS00061">
    <property type="entry name" value="ADH_SHORT"/>
    <property type="match status" value="1"/>
</dbReference>
<dbReference type="SUPFAM" id="SSF51735">
    <property type="entry name" value="NAD(P)-binding Rossmann-fold domains"/>
    <property type="match status" value="1"/>
</dbReference>
<organism evidence="3 4">
    <name type="scientific">Oceanobacillus longus</name>
    <dbReference type="NCBI Taxonomy" id="930120"/>
    <lineage>
        <taxon>Bacteria</taxon>
        <taxon>Bacillati</taxon>
        <taxon>Bacillota</taxon>
        <taxon>Bacilli</taxon>
        <taxon>Bacillales</taxon>
        <taxon>Bacillaceae</taxon>
        <taxon>Oceanobacillus</taxon>
    </lineage>
</organism>
<dbReference type="PANTHER" id="PTHR42760">
    <property type="entry name" value="SHORT-CHAIN DEHYDROGENASES/REDUCTASES FAMILY MEMBER"/>
    <property type="match status" value="1"/>
</dbReference>
<gene>
    <name evidence="3" type="ORF">ACFOUV_09750</name>
</gene>
<reference evidence="4" key="1">
    <citation type="journal article" date="2019" name="Int. J. Syst. Evol. Microbiol.">
        <title>The Global Catalogue of Microorganisms (GCM) 10K type strain sequencing project: providing services to taxonomists for standard genome sequencing and annotation.</title>
        <authorList>
            <consortium name="The Broad Institute Genomics Platform"/>
            <consortium name="The Broad Institute Genome Sequencing Center for Infectious Disease"/>
            <person name="Wu L."/>
            <person name="Ma J."/>
        </authorList>
    </citation>
    <scope>NUCLEOTIDE SEQUENCE [LARGE SCALE GENOMIC DNA]</scope>
    <source>
        <strain evidence="4">IBRC-M 10703</strain>
    </source>
</reference>
<dbReference type="InterPro" id="IPR002347">
    <property type="entry name" value="SDR_fam"/>
</dbReference>
<sequence>MSRFNNAIAVITGGGSGIGEASAKRLAAEGAKVILVGRTASKLDRVASEINEVENEKVAFPFTCDVTSEKDVDQLTDYLEKEFGDVTVLINNAGGSFNSNIQQTSYEQWDDIQKLNVDSVFLVSKKIGKLMIDAASKNENVDRNIINIASLSGYKPGALFPHYSAAKASVINLTKALAFEYSRSGIRVNSISPGFIATDLVDSQNEKVQKIINRKTTMSRLGKPEEIASVVAFLSSEEASYVTGIDMLVDGGYMLT</sequence>
<dbReference type="Pfam" id="PF13561">
    <property type="entry name" value="adh_short_C2"/>
    <property type="match status" value="1"/>
</dbReference>
<name>A0ABV8GW43_9BACI</name>
<dbReference type="InterPro" id="IPR036291">
    <property type="entry name" value="NAD(P)-bd_dom_sf"/>
</dbReference>
<protein>
    <submittedName>
        <fullName evidence="3">SDR family NAD(P)-dependent oxidoreductase</fullName>
        <ecNumber evidence="3">1.1.1.-</ecNumber>
    </submittedName>
</protein>
<dbReference type="EMBL" id="JBHSAO010000006">
    <property type="protein sequence ID" value="MFC4024078.1"/>
    <property type="molecule type" value="Genomic_DNA"/>
</dbReference>